<feature type="compositionally biased region" description="Low complexity" evidence="1">
    <location>
        <begin position="334"/>
        <end position="346"/>
    </location>
</feature>
<protein>
    <submittedName>
        <fullName evidence="2">Uncharacterized protein</fullName>
    </submittedName>
</protein>
<evidence type="ECO:0000313" key="2">
    <source>
        <dbReference type="EMBL" id="CAF1406136.1"/>
    </source>
</evidence>
<dbReference type="AlphaFoldDB" id="A0A815L7H3"/>
<accession>A0A815L7H3</accession>
<evidence type="ECO:0000256" key="1">
    <source>
        <dbReference type="SAM" id="MobiDB-lite"/>
    </source>
</evidence>
<proteinExistence type="predicted"/>
<gene>
    <name evidence="2" type="ORF">SEV965_LOCUS31662</name>
</gene>
<feature type="region of interest" description="Disordered" evidence="1">
    <location>
        <begin position="334"/>
        <end position="354"/>
    </location>
</feature>
<reference evidence="2" key="1">
    <citation type="submission" date="2021-02" db="EMBL/GenBank/DDBJ databases">
        <authorList>
            <person name="Nowell W R."/>
        </authorList>
    </citation>
    <scope>NUCLEOTIDE SEQUENCE</scope>
</reference>
<dbReference type="Proteomes" id="UP000663889">
    <property type="component" value="Unassembled WGS sequence"/>
</dbReference>
<dbReference type="EMBL" id="CAJNOU010003719">
    <property type="protein sequence ID" value="CAF1406136.1"/>
    <property type="molecule type" value="Genomic_DNA"/>
</dbReference>
<evidence type="ECO:0000313" key="3">
    <source>
        <dbReference type="Proteomes" id="UP000663889"/>
    </source>
</evidence>
<comment type="caution">
    <text evidence="2">The sequence shown here is derived from an EMBL/GenBank/DDBJ whole genome shotgun (WGS) entry which is preliminary data.</text>
</comment>
<organism evidence="2 3">
    <name type="scientific">Rotaria sordida</name>
    <dbReference type="NCBI Taxonomy" id="392033"/>
    <lineage>
        <taxon>Eukaryota</taxon>
        <taxon>Metazoa</taxon>
        <taxon>Spiralia</taxon>
        <taxon>Gnathifera</taxon>
        <taxon>Rotifera</taxon>
        <taxon>Eurotatoria</taxon>
        <taxon>Bdelloidea</taxon>
        <taxon>Philodinida</taxon>
        <taxon>Philodinidae</taxon>
        <taxon>Rotaria</taxon>
    </lineage>
</organism>
<sequence>MDLQIINFDLFKKLSLAIAIIRNTPDGIKSDVFTRILSKRLFPRSNHSSQLVSILDEHLILRQQDLLSRFLPSHSKLTSSISFMDFTIATIENDNLNKSQTNEYEYGEFAEKVFQLKDRKHQIKIDDIEFLLNTLTKWIITTKNVNYQTIPINACLYTIQIIANNLKTDNDKPYHIVLDILPMIDKFLDCLFDILDHTTDNHLYFIHQMIISLASSNSCVSRILDKLCNRLRQYCENVEIINDNDHEFATNIGLVNPIERLFNILHEIIHNRSMFQHRLSQRSIDKLFIFINQISSLLNGKSNHTHLLKLEGQLQAANYKTTEISIKTFRSYTSSSSSDYSQYQQQKHYTIKPPPLPLKNNSLDYSMSQHSQSQYF</sequence>
<name>A0A815L7H3_9BILA</name>